<evidence type="ECO:0000313" key="3">
    <source>
        <dbReference type="Proteomes" id="UP000300879"/>
    </source>
</evidence>
<dbReference type="PANTHER" id="PTHR43364">
    <property type="entry name" value="NADH-SPECIFIC METHYLGLYOXAL REDUCTASE-RELATED"/>
    <property type="match status" value="1"/>
</dbReference>
<gene>
    <name evidence="2" type="ORF">E6C60_0432</name>
</gene>
<dbReference type="SUPFAM" id="SSF51430">
    <property type="entry name" value="NAD(P)-linked oxidoreductase"/>
    <property type="match status" value="1"/>
</dbReference>
<dbReference type="InterPro" id="IPR050523">
    <property type="entry name" value="AKR_Detox_Biosynth"/>
</dbReference>
<dbReference type="InterPro" id="IPR020471">
    <property type="entry name" value="AKR"/>
</dbReference>
<evidence type="ECO:0000313" key="2">
    <source>
        <dbReference type="EMBL" id="QCT01155.1"/>
    </source>
</evidence>
<dbReference type="KEGG" id="palo:E6C60_0432"/>
<dbReference type="InterPro" id="IPR036812">
    <property type="entry name" value="NAD(P)_OxRdtase_dom_sf"/>
</dbReference>
<dbReference type="Pfam" id="PF00248">
    <property type="entry name" value="Aldo_ket_red"/>
    <property type="match status" value="1"/>
</dbReference>
<dbReference type="InterPro" id="IPR023210">
    <property type="entry name" value="NADP_OxRdtase_dom"/>
</dbReference>
<dbReference type="GO" id="GO:0005829">
    <property type="term" value="C:cytosol"/>
    <property type="evidence" value="ECO:0007669"/>
    <property type="project" value="TreeGrafter"/>
</dbReference>
<reference evidence="2 3" key="1">
    <citation type="submission" date="2019-05" db="EMBL/GenBank/DDBJ databases">
        <authorList>
            <person name="Chen C."/>
        </authorList>
    </citation>
    <scope>NUCLEOTIDE SEQUENCE [LARGE SCALE GENOMIC DNA]</scope>
    <source>
        <strain evidence="2 3">HB172198</strain>
    </source>
</reference>
<dbReference type="AlphaFoldDB" id="A0A4P8XFU2"/>
<dbReference type="EMBL" id="CP040396">
    <property type="protein sequence ID" value="QCT01155.1"/>
    <property type="molecule type" value="Genomic_DNA"/>
</dbReference>
<dbReference type="PRINTS" id="PR00069">
    <property type="entry name" value="ALDKETRDTASE"/>
</dbReference>
<organism evidence="2 3">
    <name type="scientific">Paenibacillus algicola</name>
    <dbReference type="NCBI Taxonomy" id="2565926"/>
    <lineage>
        <taxon>Bacteria</taxon>
        <taxon>Bacillati</taxon>
        <taxon>Bacillota</taxon>
        <taxon>Bacilli</taxon>
        <taxon>Bacillales</taxon>
        <taxon>Paenibacillaceae</taxon>
        <taxon>Paenibacillus</taxon>
    </lineage>
</organism>
<dbReference type="PANTHER" id="PTHR43364:SF1">
    <property type="entry name" value="OXIDOREDUCTASE YDHF"/>
    <property type="match status" value="1"/>
</dbReference>
<evidence type="ECO:0000259" key="1">
    <source>
        <dbReference type="Pfam" id="PF00248"/>
    </source>
</evidence>
<accession>A0A4P8XFU2</accession>
<keyword evidence="3" id="KW-1185">Reference proteome</keyword>
<dbReference type="Proteomes" id="UP000300879">
    <property type="component" value="Chromosome"/>
</dbReference>
<proteinExistence type="predicted"/>
<sequence>MNDMSIMPLNRRNVPASRLVLGCMGLGGDWDESPITSLHLKEAHEAVDAALAVGINMYDHADIYTRGKAEEVFGQVLKERPELRESMIIQSKCGIRFAEQNGVPGRYDFSKEHIIHSVDGSLKRLGIEYLDLLLLHRPDPLMDPSEVAEALEDLKASGKVRHFGVSNMHAGQISLLQAYTKEPFIVNQLQMSLQHLGWLDAGVHVNQEAFQNHTFPAGTLEYCQQNNIQIQAWGSLARGLYTGRAVEQLPEDIQETAALIQRLAQEKEASPEAVLLAWLMKHPAGIQPVIGTRNPDRIRACGGAELVELTREEWYSLYVSARGKALP</sequence>
<dbReference type="Gene3D" id="3.20.20.100">
    <property type="entry name" value="NADP-dependent oxidoreductase domain"/>
    <property type="match status" value="1"/>
</dbReference>
<dbReference type="CDD" id="cd19092">
    <property type="entry name" value="AKR_BsYcsN_EcYdhF-like"/>
    <property type="match status" value="1"/>
</dbReference>
<dbReference type="GO" id="GO:0016491">
    <property type="term" value="F:oxidoreductase activity"/>
    <property type="evidence" value="ECO:0007669"/>
    <property type="project" value="InterPro"/>
</dbReference>
<name>A0A4P8XFU2_9BACL</name>
<protein>
    <submittedName>
        <fullName evidence="2">Oxidoreductase</fullName>
    </submittedName>
</protein>
<feature type="domain" description="NADP-dependent oxidoreductase" evidence="1">
    <location>
        <begin position="18"/>
        <end position="314"/>
    </location>
</feature>